<dbReference type="PANTHER" id="PTHR35336">
    <property type="entry name" value="ADENOSYLCOBINAMIDE AMIDOHYDROLASE"/>
    <property type="match status" value="1"/>
</dbReference>
<reference evidence="1 2" key="1">
    <citation type="submission" date="2022-05" db="EMBL/GenBank/DDBJ databases">
        <title>Genome Sequencing of Bee-Associated Microbes.</title>
        <authorList>
            <person name="Dunlap C."/>
        </authorList>
    </citation>
    <scope>NUCLEOTIDE SEQUENCE [LARGE SCALE GENOMIC DNA]</scope>
    <source>
        <strain evidence="1 2">NRRL NRS-1438</strain>
    </source>
</reference>
<evidence type="ECO:0000313" key="2">
    <source>
        <dbReference type="Proteomes" id="UP001207626"/>
    </source>
</evidence>
<proteinExistence type="predicted"/>
<accession>A0ABT4DUF4</accession>
<dbReference type="EMBL" id="JAMDLW010000020">
    <property type="protein sequence ID" value="MCY9520986.1"/>
    <property type="molecule type" value="Genomic_DNA"/>
</dbReference>
<dbReference type="InterPro" id="IPR002808">
    <property type="entry name" value="AdoCbi_amidolase"/>
</dbReference>
<evidence type="ECO:0000313" key="1">
    <source>
        <dbReference type="EMBL" id="MCY9520986.1"/>
    </source>
</evidence>
<name>A0ABT4DUF4_9BACL</name>
<dbReference type="Proteomes" id="UP001207626">
    <property type="component" value="Unassembled WGS sequence"/>
</dbReference>
<keyword evidence="2" id="KW-1185">Reference proteome</keyword>
<organism evidence="1 2">
    <name type="scientific">Paenibacillus apiarius</name>
    <dbReference type="NCBI Taxonomy" id="46240"/>
    <lineage>
        <taxon>Bacteria</taxon>
        <taxon>Bacillati</taxon>
        <taxon>Bacillota</taxon>
        <taxon>Bacilli</taxon>
        <taxon>Bacillales</taxon>
        <taxon>Paenibacillaceae</taxon>
        <taxon>Paenibacillus</taxon>
    </lineage>
</organism>
<dbReference type="RefSeq" id="WP_240463555.1">
    <property type="nucleotide sequence ID" value="NZ_JAFFHZ010000001.1"/>
</dbReference>
<sequence length="246" mass="26528">MMQPYRDGARAYASECIAGVHVRWGHEHVTVDLPRRAPIWSSAVFHGGSWTGTRILNCMVRKGFDCSEPVRYMQEMCGQWGYAPDDTVGLMTAAKVTHASVSEEHGDGCSLLCVTTAGTSNAARAGLARQVFSAYEPLKPGTINTIIVLDGRLSDAAVWNVFMTATEAKCAALADLHIYDKETERMATGTTTDAIAFAMLDSGRYNKVHPYAGTATTIGNAVGRLVYETVTESVATQHEADGSLFP</sequence>
<protein>
    <submittedName>
        <fullName evidence="1">Adenosylcobinamide amidohydrolase</fullName>
    </submittedName>
</protein>
<gene>
    <name evidence="1" type="ORF">M5X09_15115</name>
</gene>
<dbReference type="GeneID" id="77001332"/>
<comment type="caution">
    <text evidence="1">The sequence shown here is derived from an EMBL/GenBank/DDBJ whole genome shotgun (WGS) entry which is preliminary data.</text>
</comment>
<dbReference type="PANTHER" id="PTHR35336:SF5">
    <property type="entry name" value="ADENOSYLCOBINAMIDE AMIDOHYDROLASE"/>
    <property type="match status" value="1"/>
</dbReference>
<dbReference type="Pfam" id="PF01955">
    <property type="entry name" value="CbiZ"/>
    <property type="match status" value="1"/>
</dbReference>
<dbReference type="InterPro" id="IPR052209">
    <property type="entry name" value="CbiZ"/>
</dbReference>